<keyword evidence="4 6" id="KW-1133">Transmembrane helix</keyword>
<evidence type="ECO:0000256" key="4">
    <source>
        <dbReference type="ARBA" id="ARBA00022989"/>
    </source>
</evidence>
<feature type="transmembrane region" description="Helical" evidence="6">
    <location>
        <begin position="300"/>
        <end position="321"/>
    </location>
</feature>
<dbReference type="InterPro" id="IPR002797">
    <property type="entry name" value="Polysacc_synth"/>
</dbReference>
<comment type="subcellular location">
    <subcellularLocation>
        <location evidence="1">Cell membrane</location>
        <topology evidence="1">Multi-pass membrane protein</topology>
    </subcellularLocation>
</comment>
<protein>
    <submittedName>
        <fullName evidence="7">Oligosaccharide flippase family protein</fullName>
    </submittedName>
</protein>
<proteinExistence type="predicted"/>
<evidence type="ECO:0000256" key="5">
    <source>
        <dbReference type="ARBA" id="ARBA00023136"/>
    </source>
</evidence>
<feature type="transmembrane region" description="Helical" evidence="6">
    <location>
        <begin position="175"/>
        <end position="196"/>
    </location>
</feature>
<evidence type="ECO:0000256" key="3">
    <source>
        <dbReference type="ARBA" id="ARBA00022692"/>
    </source>
</evidence>
<dbReference type="RefSeq" id="WP_309254555.1">
    <property type="nucleotide sequence ID" value="NZ_JAVGXC010000005.1"/>
</dbReference>
<feature type="transmembrane region" description="Helical" evidence="6">
    <location>
        <begin position="12"/>
        <end position="32"/>
    </location>
</feature>
<sequence>MNWRTHVIGRMLMLYAGRSSSLLVAFLFLPLYSRLLGSAQFGVVAVILSLQALLVMMDLGMSTLTGREVSVASSTDNSLLTLVRTAELSLSGFYALLFFIAVTLKLFYFAQSVSWLVVIGAVVLFWLLVMQNLYYCSLIARRSYTLGSGIQIVGLVVRACATAAALSYISATLEVFIVTQLVITAVHWWISRRVFISVISEGVDSSAPIKSPTITDAWALTKMGGALVLFSAAGAAVTQLDKPIISMFASASSVAPYYLASLLCMTPISILAGPVSQYFQPIFLREAAQDGGRKKAQKTVSRFALSVFVVTALPTFILWWFRVPIIDLWMGPGENNGIIATYVAILLPGLAIGAFGFIPYSQLIYAKDYRFQAVMSACLTVITLALATLAAVGKNVEAVCYIYSAYHTASTLVSWIRASMLPEVGSYARSTALLISTLVLASFTVFGLALYIFI</sequence>
<evidence type="ECO:0000256" key="1">
    <source>
        <dbReference type="ARBA" id="ARBA00004651"/>
    </source>
</evidence>
<dbReference type="PANTHER" id="PTHR30250">
    <property type="entry name" value="PST FAMILY PREDICTED COLANIC ACID TRANSPORTER"/>
    <property type="match status" value="1"/>
</dbReference>
<feature type="transmembrane region" description="Helical" evidence="6">
    <location>
        <begin position="146"/>
        <end position="169"/>
    </location>
</feature>
<feature type="transmembrane region" description="Helical" evidence="6">
    <location>
        <begin position="373"/>
        <end position="392"/>
    </location>
</feature>
<evidence type="ECO:0000256" key="2">
    <source>
        <dbReference type="ARBA" id="ARBA00022475"/>
    </source>
</evidence>
<dbReference type="Proteomes" id="UP001224477">
    <property type="component" value="Unassembled WGS sequence"/>
</dbReference>
<reference evidence="7 8" key="1">
    <citation type="journal article" date="2023" name="Microbiol. Resour. Announc.">
        <title>Whole-genome sequence of Pseudomonas yamanorum OLsAu1 isolated from the edible ectomycorrhizal mushroom Lactarius sp. section Deliciosi.</title>
        <authorList>
            <person name="Ramirez-Mendoza R."/>
            <person name="Angeles-Argaiz R.E."/>
            <person name="Hernandez-Oaxaca D."/>
            <person name="Aguirre-Beltran L."/>
            <person name="Almaraz-Suarez J."/>
            <person name="Perez-Moreno J."/>
        </authorList>
    </citation>
    <scope>NUCLEOTIDE SEQUENCE [LARGE SCALE GENOMIC DNA]</scope>
    <source>
        <strain evidence="7 8">OLsAu1</strain>
    </source>
</reference>
<feature type="transmembrane region" description="Helical" evidence="6">
    <location>
        <begin position="257"/>
        <end position="279"/>
    </location>
</feature>
<gene>
    <name evidence="7" type="ORF">RCO22_07480</name>
</gene>
<dbReference type="EMBL" id="JAVGXC010000005">
    <property type="protein sequence ID" value="MDR0188777.1"/>
    <property type="molecule type" value="Genomic_DNA"/>
</dbReference>
<comment type="caution">
    <text evidence="7">The sequence shown here is derived from an EMBL/GenBank/DDBJ whole genome shotgun (WGS) entry which is preliminary data.</text>
</comment>
<dbReference type="InterPro" id="IPR050833">
    <property type="entry name" value="Poly_Biosynth_Transport"/>
</dbReference>
<keyword evidence="8" id="KW-1185">Reference proteome</keyword>
<keyword evidence="5 6" id="KW-0472">Membrane</keyword>
<feature type="transmembrane region" description="Helical" evidence="6">
    <location>
        <begin position="38"/>
        <end position="57"/>
    </location>
</feature>
<dbReference type="PANTHER" id="PTHR30250:SF26">
    <property type="entry name" value="PSMA PROTEIN"/>
    <property type="match status" value="1"/>
</dbReference>
<accession>A0ABU1CND2</accession>
<feature type="transmembrane region" description="Helical" evidence="6">
    <location>
        <begin position="115"/>
        <end position="134"/>
    </location>
</feature>
<feature type="transmembrane region" description="Helical" evidence="6">
    <location>
        <begin position="217"/>
        <end position="237"/>
    </location>
</feature>
<dbReference type="Pfam" id="PF01943">
    <property type="entry name" value="Polysacc_synt"/>
    <property type="match status" value="1"/>
</dbReference>
<name>A0ABU1CND2_9PSED</name>
<evidence type="ECO:0000313" key="8">
    <source>
        <dbReference type="Proteomes" id="UP001224477"/>
    </source>
</evidence>
<organism evidence="7 8">
    <name type="scientific">Pseudomonas yamanorum</name>
    <dbReference type="NCBI Taxonomy" id="515393"/>
    <lineage>
        <taxon>Bacteria</taxon>
        <taxon>Pseudomonadati</taxon>
        <taxon>Pseudomonadota</taxon>
        <taxon>Gammaproteobacteria</taxon>
        <taxon>Pseudomonadales</taxon>
        <taxon>Pseudomonadaceae</taxon>
        <taxon>Pseudomonas</taxon>
    </lineage>
</organism>
<evidence type="ECO:0000313" key="7">
    <source>
        <dbReference type="EMBL" id="MDR0188777.1"/>
    </source>
</evidence>
<feature type="transmembrane region" description="Helical" evidence="6">
    <location>
        <begin position="88"/>
        <end position="109"/>
    </location>
</feature>
<keyword evidence="2" id="KW-1003">Cell membrane</keyword>
<keyword evidence="3 6" id="KW-0812">Transmembrane</keyword>
<feature type="transmembrane region" description="Helical" evidence="6">
    <location>
        <begin position="430"/>
        <end position="453"/>
    </location>
</feature>
<feature type="transmembrane region" description="Helical" evidence="6">
    <location>
        <begin position="341"/>
        <end position="361"/>
    </location>
</feature>
<evidence type="ECO:0000256" key="6">
    <source>
        <dbReference type="SAM" id="Phobius"/>
    </source>
</evidence>